<dbReference type="InterPro" id="IPR057203">
    <property type="entry name" value="DUF7881"/>
</dbReference>
<dbReference type="STRING" id="1051890.A0A3N4LLD0"/>
<reference evidence="2 3" key="1">
    <citation type="journal article" date="2018" name="Nat. Ecol. Evol.">
        <title>Pezizomycetes genomes reveal the molecular basis of ectomycorrhizal truffle lifestyle.</title>
        <authorList>
            <person name="Murat C."/>
            <person name="Payen T."/>
            <person name="Noel B."/>
            <person name="Kuo A."/>
            <person name="Morin E."/>
            <person name="Chen J."/>
            <person name="Kohler A."/>
            <person name="Krizsan K."/>
            <person name="Balestrini R."/>
            <person name="Da Silva C."/>
            <person name="Montanini B."/>
            <person name="Hainaut M."/>
            <person name="Levati E."/>
            <person name="Barry K.W."/>
            <person name="Belfiori B."/>
            <person name="Cichocki N."/>
            <person name="Clum A."/>
            <person name="Dockter R.B."/>
            <person name="Fauchery L."/>
            <person name="Guy J."/>
            <person name="Iotti M."/>
            <person name="Le Tacon F."/>
            <person name="Lindquist E.A."/>
            <person name="Lipzen A."/>
            <person name="Malagnac F."/>
            <person name="Mello A."/>
            <person name="Molinier V."/>
            <person name="Miyauchi S."/>
            <person name="Poulain J."/>
            <person name="Riccioni C."/>
            <person name="Rubini A."/>
            <person name="Sitrit Y."/>
            <person name="Splivallo R."/>
            <person name="Traeger S."/>
            <person name="Wang M."/>
            <person name="Zifcakova L."/>
            <person name="Wipf D."/>
            <person name="Zambonelli A."/>
            <person name="Paolocci F."/>
            <person name="Nowrousian M."/>
            <person name="Ottonello S."/>
            <person name="Baldrian P."/>
            <person name="Spatafora J.W."/>
            <person name="Henrissat B."/>
            <person name="Nagy L.G."/>
            <person name="Aury J.M."/>
            <person name="Wincker P."/>
            <person name="Grigoriev I.V."/>
            <person name="Bonfante P."/>
            <person name="Martin F.M."/>
        </authorList>
    </citation>
    <scope>NUCLEOTIDE SEQUENCE [LARGE SCALE GENOMIC DNA]</scope>
    <source>
        <strain evidence="2 3">ATCC MYA-4762</strain>
    </source>
</reference>
<protein>
    <recommendedName>
        <fullName evidence="1">DUF7881 domain-containing protein</fullName>
    </recommendedName>
</protein>
<organism evidence="2 3">
    <name type="scientific">Terfezia boudieri ATCC MYA-4762</name>
    <dbReference type="NCBI Taxonomy" id="1051890"/>
    <lineage>
        <taxon>Eukaryota</taxon>
        <taxon>Fungi</taxon>
        <taxon>Dikarya</taxon>
        <taxon>Ascomycota</taxon>
        <taxon>Pezizomycotina</taxon>
        <taxon>Pezizomycetes</taxon>
        <taxon>Pezizales</taxon>
        <taxon>Pezizaceae</taxon>
        <taxon>Terfezia</taxon>
    </lineage>
</organism>
<gene>
    <name evidence="2" type="ORF">L211DRAFT_858049</name>
</gene>
<name>A0A3N4LLD0_9PEZI</name>
<dbReference type="AlphaFoldDB" id="A0A3N4LLD0"/>
<dbReference type="Proteomes" id="UP000267821">
    <property type="component" value="Unassembled WGS sequence"/>
</dbReference>
<keyword evidence="3" id="KW-1185">Reference proteome</keyword>
<evidence type="ECO:0000313" key="2">
    <source>
        <dbReference type="EMBL" id="RPB22558.1"/>
    </source>
</evidence>
<accession>A0A3N4LLD0</accession>
<dbReference type="Pfam" id="PF25324">
    <property type="entry name" value="DUF7881"/>
    <property type="match status" value="1"/>
</dbReference>
<dbReference type="OrthoDB" id="2142759at2759"/>
<dbReference type="EMBL" id="ML121551">
    <property type="protein sequence ID" value="RPB22558.1"/>
    <property type="molecule type" value="Genomic_DNA"/>
</dbReference>
<dbReference type="InParanoid" id="A0A3N4LLD0"/>
<feature type="domain" description="DUF7881" evidence="1">
    <location>
        <begin position="8"/>
        <end position="57"/>
    </location>
</feature>
<evidence type="ECO:0000313" key="3">
    <source>
        <dbReference type="Proteomes" id="UP000267821"/>
    </source>
</evidence>
<sequence>MPIDRSLGRNVQFYHAASPEVALEGMIQNGSVTEGDFLNMLGILLITETPIRVQEKEAPPWMYRIMSHNVSGRNAAFMTGIHARDGSCVISGVAAHIFPLEMEDPVSIRYGMGYCFVRIFTLCFEQYLISVNPDVTDRTITKLPCLMMITLDWTEECLIQYVEIRNDWHRVFAVAFFRQSVFAIMRGVGEPIFEMTFQGGI</sequence>
<evidence type="ECO:0000259" key="1">
    <source>
        <dbReference type="Pfam" id="PF25324"/>
    </source>
</evidence>
<proteinExistence type="predicted"/>